<dbReference type="Proteomes" id="UP000814128">
    <property type="component" value="Unassembled WGS sequence"/>
</dbReference>
<proteinExistence type="predicted"/>
<gene>
    <name evidence="1" type="ORF">K488DRAFT_88539</name>
</gene>
<protein>
    <submittedName>
        <fullName evidence="1">Transketolase</fullName>
    </submittedName>
</protein>
<dbReference type="EMBL" id="MU273664">
    <property type="protein sequence ID" value="KAI0029647.1"/>
    <property type="molecule type" value="Genomic_DNA"/>
</dbReference>
<accession>A0ACB8QDB4</accession>
<evidence type="ECO:0000313" key="1">
    <source>
        <dbReference type="EMBL" id="KAI0029647.1"/>
    </source>
</evidence>
<evidence type="ECO:0000313" key="2">
    <source>
        <dbReference type="Proteomes" id="UP000814128"/>
    </source>
</evidence>
<name>A0ACB8QDB4_9AGAM</name>
<comment type="caution">
    <text evidence="1">The sequence shown here is derived from an EMBL/GenBank/DDBJ whole genome shotgun (WGS) entry which is preliminary data.</text>
</comment>
<organism evidence="1 2">
    <name type="scientific">Vararia minispora EC-137</name>
    <dbReference type="NCBI Taxonomy" id="1314806"/>
    <lineage>
        <taxon>Eukaryota</taxon>
        <taxon>Fungi</taxon>
        <taxon>Dikarya</taxon>
        <taxon>Basidiomycota</taxon>
        <taxon>Agaricomycotina</taxon>
        <taxon>Agaricomycetes</taxon>
        <taxon>Russulales</taxon>
        <taxon>Lachnocladiaceae</taxon>
        <taxon>Vararia</taxon>
    </lineage>
</organism>
<reference evidence="1" key="1">
    <citation type="submission" date="2021-02" db="EMBL/GenBank/DDBJ databases">
        <authorList>
            <consortium name="DOE Joint Genome Institute"/>
            <person name="Ahrendt S."/>
            <person name="Looney B.P."/>
            <person name="Miyauchi S."/>
            <person name="Morin E."/>
            <person name="Drula E."/>
            <person name="Courty P.E."/>
            <person name="Chicoki N."/>
            <person name="Fauchery L."/>
            <person name="Kohler A."/>
            <person name="Kuo A."/>
            <person name="Labutti K."/>
            <person name="Pangilinan J."/>
            <person name="Lipzen A."/>
            <person name="Riley R."/>
            <person name="Andreopoulos W."/>
            <person name="He G."/>
            <person name="Johnson J."/>
            <person name="Barry K.W."/>
            <person name="Grigoriev I.V."/>
            <person name="Nagy L."/>
            <person name="Hibbett D."/>
            <person name="Henrissat B."/>
            <person name="Matheny P.B."/>
            <person name="Labbe J."/>
            <person name="Martin F."/>
        </authorList>
    </citation>
    <scope>NUCLEOTIDE SEQUENCE</scope>
    <source>
        <strain evidence="1">EC-137</strain>
    </source>
</reference>
<keyword evidence="2" id="KW-1185">Reference proteome</keyword>
<reference evidence="1" key="2">
    <citation type="journal article" date="2022" name="New Phytol.">
        <title>Evolutionary transition to the ectomycorrhizal habit in the genomes of a hyperdiverse lineage of mushroom-forming fungi.</title>
        <authorList>
            <person name="Looney B."/>
            <person name="Miyauchi S."/>
            <person name="Morin E."/>
            <person name="Drula E."/>
            <person name="Courty P.E."/>
            <person name="Kohler A."/>
            <person name="Kuo A."/>
            <person name="LaButti K."/>
            <person name="Pangilinan J."/>
            <person name="Lipzen A."/>
            <person name="Riley R."/>
            <person name="Andreopoulos W."/>
            <person name="He G."/>
            <person name="Johnson J."/>
            <person name="Nolan M."/>
            <person name="Tritt A."/>
            <person name="Barry K.W."/>
            <person name="Grigoriev I.V."/>
            <person name="Nagy L.G."/>
            <person name="Hibbett D."/>
            <person name="Henrissat B."/>
            <person name="Matheny P.B."/>
            <person name="Labbe J."/>
            <person name="Martin F.M."/>
        </authorList>
    </citation>
    <scope>NUCLEOTIDE SEQUENCE</scope>
    <source>
        <strain evidence="1">EC-137</strain>
    </source>
</reference>
<sequence>MAAFASHPSDAASIATIRTLAADVVGKANSGHPGAPMGMAPVAHVLFTRFFNTNPKNSKWFNRDRFVLSNGHACALQYITLHLMGFKLSMDDLKAFRQIGSLTPGHPEAGHTDGIEVTTGPLGQGISSAVGLAIAQVHLGAVYNRDGFDLINNYTYVFLGDGCLMEGISSEASSLAGHLQLGNLIAIYDDNHISIDGDTNVAFTENVEQRYLSYGWQVLHVDDGDNDLEGIYKAITEAQKEKFKPTLIRLRTTIGYGSKQQGTHGVHGAPLKADDIAQLKVKVGFPQDQTFYVPQEVYTTWAEIGKRGASLEQKWSAALAEYGKKFPAEHAELTRRIAGELPAGWEQKLPTYTPADAAQASRKLSEIVLTAITPVLPDLIGGSADLTGSNLTRVKGVTDFQPPSTGLGNYAGTYIRYGVREHGMGAIANGLAAYGGIVPFIATFLNFVSYAAGAVRLSALSGHQVIWVATHDSIGLGEDGPTHQPVETGIHFRAMPNVAFWRPADGNETSAAYLVALNSKKTPSILSLSRQNLPNLENSTIERASKGGYIVHEEEGEDLTIVSAGSEVSIALEAAGKLKAQGIKTRVVSLPCWLVFDQQPDEYRLSVLRSGAPILSLEALSTAGWAKYSHEQYGLTTFGASGPYKKVYEKFGITGDNIAVVGKKVVDFYKAKGGEVISPLVKAL</sequence>